<keyword evidence="4" id="KW-0393">Immunoglobulin domain</keyword>
<accession>A0A3P8V817</accession>
<proteinExistence type="predicted"/>
<dbReference type="Ensembl" id="ENSCSET00000011593.1">
    <property type="protein sequence ID" value="ENSCSEP00000011453.1"/>
    <property type="gene ID" value="ENSCSEG00000007375.1"/>
</dbReference>
<evidence type="ECO:0000259" key="6">
    <source>
        <dbReference type="SMART" id="SM00406"/>
    </source>
</evidence>
<dbReference type="SUPFAM" id="SSF48726">
    <property type="entry name" value="Immunoglobulin"/>
    <property type="match status" value="1"/>
</dbReference>
<evidence type="ECO:0000256" key="4">
    <source>
        <dbReference type="ARBA" id="ARBA00023319"/>
    </source>
</evidence>
<dbReference type="Proteomes" id="UP000265120">
    <property type="component" value="Chromosome 20"/>
</dbReference>
<organism evidence="7 8">
    <name type="scientific">Cynoglossus semilaevis</name>
    <name type="common">Tongue sole</name>
    <dbReference type="NCBI Taxonomy" id="244447"/>
    <lineage>
        <taxon>Eukaryota</taxon>
        <taxon>Metazoa</taxon>
        <taxon>Chordata</taxon>
        <taxon>Craniata</taxon>
        <taxon>Vertebrata</taxon>
        <taxon>Euteleostomi</taxon>
        <taxon>Actinopterygii</taxon>
        <taxon>Neopterygii</taxon>
        <taxon>Teleostei</taxon>
        <taxon>Neoteleostei</taxon>
        <taxon>Acanthomorphata</taxon>
        <taxon>Carangaria</taxon>
        <taxon>Pleuronectiformes</taxon>
        <taxon>Pleuronectoidei</taxon>
        <taxon>Cynoglossidae</taxon>
        <taxon>Cynoglossinae</taxon>
        <taxon>Cynoglossus</taxon>
    </lineage>
</organism>
<dbReference type="InterPro" id="IPR013106">
    <property type="entry name" value="Ig_V-set"/>
</dbReference>
<evidence type="ECO:0000313" key="7">
    <source>
        <dbReference type="Ensembl" id="ENSCSEP00000011453.1"/>
    </source>
</evidence>
<evidence type="ECO:0000313" key="8">
    <source>
        <dbReference type="Proteomes" id="UP000265120"/>
    </source>
</evidence>
<sequence>AVLCRLLLLLLLLLLLCEDLTLDQAEQFPSEGSSVTLTYKDKKEPTGTDYFFWYRQDPGKAPEFLVSVSGTGAPLSASVPGLSATVKAEERKVELQINSAAVRDSAVYYCCKYNQIPWM</sequence>
<feature type="domain" description="Immunoglobulin V-set" evidence="6">
    <location>
        <begin position="34"/>
        <end position="112"/>
    </location>
</feature>
<keyword evidence="8" id="KW-1185">Reference proteome</keyword>
<keyword evidence="1 5" id="KW-0732">Signal</keyword>
<keyword evidence="2" id="KW-1064">Adaptive immunity</keyword>
<dbReference type="AlphaFoldDB" id="A0A3P8V817"/>
<dbReference type="STRING" id="244447.ENSCSEP00000011453"/>
<dbReference type="OMA" id="MKQEISG"/>
<reference evidence="7" key="3">
    <citation type="submission" date="2025-09" db="UniProtKB">
        <authorList>
            <consortium name="Ensembl"/>
        </authorList>
    </citation>
    <scope>IDENTIFICATION</scope>
</reference>
<reference evidence="7 8" key="1">
    <citation type="journal article" date="2014" name="Nat. Genet.">
        <title>Whole-genome sequence of a flatfish provides insights into ZW sex chromosome evolution and adaptation to a benthic lifestyle.</title>
        <authorList>
            <person name="Chen S."/>
            <person name="Zhang G."/>
            <person name="Shao C."/>
            <person name="Huang Q."/>
            <person name="Liu G."/>
            <person name="Zhang P."/>
            <person name="Song W."/>
            <person name="An N."/>
            <person name="Chalopin D."/>
            <person name="Volff J.N."/>
            <person name="Hong Y."/>
            <person name="Li Q."/>
            <person name="Sha Z."/>
            <person name="Zhou H."/>
            <person name="Xie M."/>
            <person name="Yu Q."/>
            <person name="Liu Y."/>
            <person name="Xiang H."/>
            <person name="Wang N."/>
            <person name="Wu K."/>
            <person name="Yang C."/>
            <person name="Zhou Q."/>
            <person name="Liao X."/>
            <person name="Yang L."/>
            <person name="Hu Q."/>
            <person name="Zhang J."/>
            <person name="Meng L."/>
            <person name="Jin L."/>
            <person name="Tian Y."/>
            <person name="Lian J."/>
            <person name="Yang J."/>
            <person name="Miao G."/>
            <person name="Liu S."/>
            <person name="Liang Z."/>
            <person name="Yan F."/>
            <person name="Li Y."/>
            <person name="Sun B."/>
            <person name="Zhang H."/>
            <person name="Zhang J."/>
            <person name="Zhu Y."/>
            <person name="Du M."/>
            <person name="Zhao Y."/>
            <person name="Schartl M."/>
            <person name="Tang Q."/>
            <person name="Wang J."/>
        </authorList>
    </citation>
    <scope>NUCLEOTIDE SEQUENCE</scope>
</reference>
<dbReference type="SMART" id="SM00406">
    <property type="entry name" value="IGv"/>
    <property type="match status" value="1"/>
</dbReference>
<feature type="chain" id="PRO_5018248878" description="Immunoglobulin V-set domain-containing protein" evidence="5">
    <location>
        <begin position="26"/>
        <end position="119"/>
    </location>
</feature>
<name>A0A3P8V817_CYNSE</name>
<dbReference type="Gene3D" id="2.60.40.10">
    <property type="entry name" value="Immunoglobulins"/>
    <property type="match status" value="1"/>
</dbReference>
<feature type="signal peptide" evidence="5">
    <location>
        <begin position="1"/>
        <end position="25"/>
    </location>
</feature>
<evidence type="ECO:0000256" key="1">
    <source>
        <dbReference type="ARBA" id="ARBA00022729"/>
    </source>
</evidence>
<dbReference type="GeneTree" id="ENSGT01150000287173"/>
<dbReference type="PANTHER" id="PTHR19367">
    <property type="entry name" value="T-CELL RECEPTOR ALPHA CHAIN V REGION"/>
    <property type="match status" value="1"/>
</dbReference>
<keyword evidence="2" id="KW-0391">Immunity</keyword>
<dbReference type="InParanoid" id="A0A3P8V817"/>
<keyword evidence="3" id="KW-0675">Receptor</keyword>
<dbReference type="InterPro" id="IPR013783">
    <property type="entry name" value="Ig-like_fold"/>
</dbReference>
<evidence type="ECO:0000256" key="2">
    <source>
        <dbReference type="ARBA" id="ARBA00023130"/>
    </source>
</evidence>
<dbReference type="InterPro" id="IPR036179">
    <property type="entry name" value="Ig-like_dom_sf"/>
</dbReference>
<evidence type="ECO:0000256" key="5">
    <source>
        <dbReference type="SAM" id="SignalP"/>
    </source>
</evidence>
<dbReference type="PANTHER" id="PTHR19367:SF18">
    <property type="entry name" value="T CELL RECEPTOR ALPHA VARIABLE 16"/>
    <property type="match status" value="1"/>
</dbReference>
<dbReference type="InterPro" id="IPR051287">
    <property type="entry name" value="TCR_variable_region"/>
</dbReference>
<reference evidence="7" key="2">
    <citation type="submission" date="2025-08" db="UniProtKB">
        <authorList>
            <consortium name="Ensembl"/>
        </authorList>
    </citation>
    <scope>IDENTIFICATION</scope>
</reference>
<protein>
    <recommendedName>
        <fullName evidence="6">Immunoglobulin V-set domain-containing protein</fullName>
    </recommendedName>
</protein>
<dbReference type="Pfam" id="PF07686">
    <property type="entry name" value="V-set"/>
    <property type="match status" value="1"/>
</dbReference>
<dbReference type="GO" id="GO:0002250">
    <property type="term" value="P:adaptive immune response"/>
    <property type="evidence" value="ECO:0007669"/>
    <property type="project" value="UniProtKB-KW"/>
</dbReference>
<evidence type="ECO:0000256" key="3">
    <source>
        <dbReference type="ARBA" id="ARBA00023170"/>
    </source>
</evidence>